<reference evidence="3 4" key="1">
    <citation type="submission" date="2020-04" db="EMBL/GenBank/DDBJ databases">
        <authorList>
            <person name="Wallbank WR R."/>
            <person name="Pardo Diaz C."/>
            <person name="Kozak K."/>
            <person name="Martin S."/>
            <person name="Jiggins C."/>
            <person name="Moest M."/>
            <person name="Warren A I."/>
            <person name="Byers J.R.P. K."/>
            <person name="Montejo-Kovacevich G."/>
            <person name="Yen C E."/>
        </authorList>
    </citation>
    <scope>NUCLEOTIDE SEQUENCE [LARGE SCALE GENOMIC DNA]</scope>
</reference>
<keyword evidence="2" id="KW-0732">Signal</keyword>
<evidence type="ECO:0000256" key="2">
    <source>
        <dbReference type="SAM" id="SignalP"/>
    </source>
</evidence>
<dbReference type="OrthoDB" id="10480610at2759"/>
<evidence type="ECO:0000313" key="3">
    <source>
        <dbReference type="EMBL" id="CAB3243415.1"/>
    </source>
</evidence>
<sequence length="120" mass="13369">MQTLSYFFAVVLILILATHDEAFALPRPCYLLGHLTPTPQDTTTTTSTTTPSTIEQLENIHKDIVKLITLERTSDSQSKISASETSHAQSSSPKTYTSIPNPFEELISNYVKFMSNLFTL</sequence>
<comment type="caution">
    <text evidence="3">The sequence shown here is derived from an EMBL/GenBank/DDBJ whole genome shotgun (WGS) entry which is preliminary data.</text>
</comment>
<feature type="chain" id="PRO_5035802594" evidence="2">
    <location>
        <begin position="25"/>
        <end position="120"/>
    </location>
</feature>
<proteinExistence type="predicted"/>
<dbReference type="EMBL" id="CADEBC010000519">
    <property type="protein sequence ID" value="CAB3243415.1"/>
    <property type="molecule type" value="Genomic_DNA"/>
</dbReference>
<gene>
    <name evidence="3" type="ORF">APLA_LOCUS9477</name>
</gene>
<name>A0A8S1A522_ARCPL</name>
<feature type="region of interest" description="Disordered" evidence="1">
    <location>
        <begin position="73"/>
        <end position="100"/>
    </location>
</feature>
<evidence type="ECO:0000256" key="1">
    <source>
        <dbReference type="SAM" id="MobiDB-lite"/>
    </source>
</evidence>
<evidence type="ECO:0000313" key="4">
    <source>
        <dbReference type="Proteomes" id="UP000494106"/>
    </source>
</evidence>
<keyword evidence="4" id="KW-1185">Reference proteome</keyword>
<accession>A0A8S1A522</accession>
<feature type="signal peptide" evidence="2">
    <location>
        <begin position="1"/>
        <end position="24"/>
    </location>
</feature>
<dbReference type="AlphaFoldDB" id="A0A8S1A522"/>
<feature type="compositionally biased region" description="Low complexity" evidence="1">
    <location>
        <begin position="81"/>
        <end position="92"/>
    </location>
</feature>
<protein>
    <submittedName>
        <fullName evidence="3">Uncharacterized protein</fullName>
    </submittedName>
</protein>
<dbReference type="Proteomes" id="UP000494106">
    <property type="component" value="Unassembled WGS sequence"/>
</dbReference>
<organism evidence="3 4">
    <name type="scientific">Arctia plantaginis</name>
    <name type="common">Wood tiger moth</name>
    <name type="synonym">Phalaena plantaginis</name>
    <dbReference type="NCBI Taxonomy" id="874455"/>
    <lineage>
        <taxon>Eukaryota</taxon>
        <taxon>Metazoa</taxon>
        <taxon>Ecdysozoa</taxon>
        <taxon>Arthropoda</taxon>
        <taxon>Hexapoda</taxon>
        <taxon>Insecta</taxon>
        <taxon>Pterygota</taxon>
        <taxon>Neoptera</taxon>
        <taxon>Endopterygota</taxon>
        <taxon>Lepidoptera</taxon>
        <taxon>Glossata</taxon>
        <taxon>Ditrysia</taxon>
        <taxon>Noctuoidea</taxon>
        <taxon>Erebidae</taxon>
        <taxon>Arctiinae</taxon>
        <taxon>Arctia</taxon>
    </lineage>
</organism>